<dbReference type="SMART" id="SM00228">
    <property type="entry name" value="PDZ"/>
    <property type="match status" value="1"/>
</dbReference>
<dbReference type="PROSITE" id="PS50106">
    <property type="entry name" value="PDZ"/>
    <property type="match status" value="1"/>
</dbReference>
<organism evidence="5 6">
    <name type="scientific">Schistosoma margrebowiei</name>
    <dbReference type="NCBI Taxonomy" id="48269"/>
    <lineage>
        <taxon>Eukaryota</taxon>
        <taxon>Metazoa</taxon>
        <taxon>Spiralia</taxon>
        <taxon>Lophotrochozoa</taxon>
        <taxon>Platyhelminthes</taxon>
        <taxon>Trematoda</taxon>
        <taxon>Digenea</taxon>
        <taxon>Strigeidida</taxon>
        <taxon>Schistosomatoidea</taxon>
        <taxon>Schistosomatidae</taxon>
        <taxon>Schistosoma</taxon>
    </lineage>
</organism>
<feature type="compositionally biased region" description="Low complexity" evidence="4">
    <location>
        <begin position="505"/>
        <end position="520"/>
    </location>
</feature>
<dbReference type="GO" id="GO:0016020">
    <property type="term" value="C:membrane"/>
    <property type="evidence" value="ECO:0007669"/>
    <property type="project" value="InterPro"/>
</dbReference>
<dbReference type="EMBL" id="UZAI01000443">
    <property type="protein sequence ID" value="VDO53089.1"/>
    <property type="molecule type" value="Genomic_DNA"/>
</dbReference>
<feature type="region of interest" description="Disordered" evidence="4">
    <location>
        <begin position="191"/>
        <end position="214"/>
    </location>
</feature>
<dbReference type="InterPro" id="IPR001565">
    <property type="entry name" value="Synaptotagmin"/>
</dbReference>
<dbReference type="GO" id="GO:0006887">
    <property type="term" value="P:exocytosis"/>
    <property type="evidence" value="ECO:0007669"/>
    <property type="project" value="InterPro"/>
</dbReference>
<reference evidence="5 6" key="1">
    <citation type="submission" date="2018-11" db="EMBL/GenBank/DDBJ databases">
        <authorList>
            <consortium name="Pathogen Informatics"/>
        </authorList>
    </citation>
    <scope>NUCLEOTIDE SEQUENCE [LARGE SCALE GENOMIC DNA]</scope>
    <source>
        <strain evidence="5 6">Zambia</strain>
    </source>
</reference>
<accession>A0A183LDH3</accession>
<dbReference type="GO" id="GO:0045202">
    <property type="term" value="C:synapse"/>
    <property type="evidence" value="ECO:0007669"/>
    <property type="project" value="UniProtKB-SubCell"/>
</dbReference>
<dbReference type="Gene3D" id="2.30.42.10">
    <property type="match status" value="1"/>
</dbReference>
<feature type="compositionally biased region" description="Low complexity" evidence="4">
    <location>
        <begin position="138"/>
        <end position="152"/>
    </location>
</feature>
<dbReference type="InterPro" id="IPR001478">
    <property type="entry name" value="PDZ"/>
</dbReference>
<comment type="subcellular location">
    <subcellularLocation>
        <location evidence="3">Synapse</location>
    </subcellularLocation>
</comment>
<dbReference type="PRINTS" id="PR00360">
    <property type="entry name" value="C2DOMAIN"/>
</dbReference>
<name>A0A183LDH3_9TREM</name>
<sequence length="549" mass="62321">MRESKDRHQKGCGIGMRIVGGHIRSDGNLGAFVEEIYPSGPADQLHGEIKEGDEILEWNSIPLVGKTFEEVQAIISQVSEETELLVRADYTQADDEDDEGEEDGEEIEDEEDDEDEEYDEEYLDDDDDDEDATSLMKTCGSGSTGNSGQTNRTHALCHHHAAQHALMNQSKGPPICPHIRQHYLSMPSNDHRSISQVAQNSHKLHSTNEQQIQEENIEESRLTLNNNTMNWFESNSPKKSINQLSSSTVQDSKYTKQSNTSDSDKLNNSRRSSKGSRVNGPRGSRSNWPASTSELRIGSQVVERVDNFTYLGRLISPNGLVSGEISAWIRKARLSFANLRRLWRRRDIRLSIKERSNNEKHDDTLEYGEIELILTFDDYDQSLTVHVARARNLPAMDLNGLADPFVKVRLHPDPTEDPDFNRQTKYMPNTLTPEWQQTVVFMNCIKRTLKRRVLEVTVWDFDRLKTNDFMGQTIINLGDKEYLDGKPHWFSLHGLMPVVIPIPKKSVSSSKTSSDSSRQAKSSKDSSSRRSTVNKSPKGKLHLFYLESD</sequence>
<feature type="region of interest" description="Disordered" evidence="4">
    <location>
        <begin position="505"/>
        <end position="549"/>
    </location>
</feature>
<keyword evidence="2" id="KW-0770">Synapse</keyword>
<feature type="region of interest" description="Disordered" evidence="4">
    <location>
        <begin position="229"/>
        <end position="293"/>
    </location>
</feature>
<evidence type="ECO:0000313" key="5">
    <source>
        <dbReference type="EMBL" id="VDO53089.1"/>
    </source>
</evidence>
<dbReference type="GO" id="GO:0031267">
    <property type="term" value="F:small GTPase binding"/>
    <property type="evidence" value="ECO:0007669"/>
    <property type="project" value="InterPro"/>
</dbReference>
<feature type="compositionally biased region" description="Polar residues" evidence="4">
    <location>
        <begin position="229"/>
        <end position="261"/>
    </location>
</feature>
<dbReference type="CDD" id="cd04031">
    <property type="entry name" value="C2A_RIM1alpha"/>
    <property type="match status" value="1"/>
</dbReference>
<dbReference type="PANTHER" id="PTHR12157:SF21">
    <property type="entry name" value="RAB3 INTERACTING MOLECULE, ISOFORM F"/>
    <property type="match status" value="1"/>
</dbReference>
<proteinExistence type="predicted"/>
<dbReference type="AlphaFoldDB" id="A0A183LDH3"/>
<feature type="region of interest" description="Disordered" evidence="4">
    <location>
        <begin position="88"/>
        <end position="152"/>
    </location>
</feature>
<dbReference type="PROSITE" id="PS50004">
    <property type="entry name" value="C2"/>
    <property type="match status" value="1"/>
</dbReference>
<gene>
    <name evidence="5" type="ORF">SMRZ_LOCUS1848</name>
</gene>
<dbReference type="InterPro" id="IPR000008">
    <property type="entry name" value="C2_dom"/>
</dbReference>
<dbReference type="Gene3D" id="2.60.40.150">
    <property type="entry name" value="C2 domain"/>
    <property type="match status" value="1"/>
</dbReference>
<dbReference type="InterPro" id="IPR035892">
    <property type="entry name" value="C2_domain_sf"/>
</dbReference>
<protein>
    <submittedName>
        <fullName evidence="5">Uncharacterized protein</fullName>
    </submittedName>
</protein>
<dbReference type="PRINTS" id="PR00399">
    <property type="entry name" value="SYNAPTOTAGMN"/>
</dbReference>
<dbReference type="STRING" id="48269.A0A183LDH3"/>
<dbReference type="InterPro" id="IPR039032">
    <property type="entry name" value="Rim-like"/>
</dbReference>
<dbReference type="CDD" id="cd06714">
    <property type="entry name" value="PDZ_RIM-like"/>
    <property type="match status" value="1"/>
</dbReference>
<dbReference type="InterPro" id="IPR036034">
    <property type="entry name" value="PDZ_sf"/>
</dbReference>
<dbReference type="SMART" id="SM00239">
    <property type="entry name" value="C2"/>
    <property type="match status" value="1"/>
</dbReference>
<evidence type="ECO:0000313" key="6">
    <source>
        <dbReference type="Proteomes" id="UP000277204"/>
    </source>
</evidence>
<evidence type="ECO:0000256" key="4">
    <source>
        <dbReference type="SAM" id="MobiDB-lite"/>
    </source>
</evidence>
<evidence type="ECO:0000256" key="3">
    <source>
        <dbReference type="ARBA" id="ARBA00034103"/>
    </source>
</evidence>
<dbReference type="SUPFAM" id="SSF49562">
    <property type="entry name" value="C2 domain (Calcium/lipid-binding domain, CaLB)"/>
    <property type="match status" value="1"/>
</dbReference>
<dbReference type="PANTHER" id="PTHR12157">
    <property type="entry name" value="REGULATING SYNAPTIC MEMBRANE EXOCYTOSIS PROTEIN"/>
    <property type="match status" value="1"/>
</dbReference>
<dbReference type="Pfam" id="PF00595">
    <property type="entry name" value="PDZ"/>
    <property type="match status" value="1"/>
</dbReference>
<evidence type="ECO:0000256" key="2">
    <source>
        <dbReference type="ARBA" id="ARBA00023018"/>
    </source>
</evidence>
<keyword evidence="1" id="KW-0677">Repeat</keyword>
<feature type="compositionally biased region" description="Acidic residues" evidence="4">
    <location>
        <begin position="92"/>
        <end position="132"/>
    </location>
</feature>
<feature type="compositionally biased region" description="Polar residues" evidence="4">
    <location>
        <begin position="284"/>
        <end position="293"/>
    </location>
</feature>
<dbReference type="SUPFAM" id="SSF50156">
    <property type="entry name" value="PDZ domain-like"/>
    <property type="match status" value="1"/>
</dbReference>
<dbReference type="Proteomes" id="UP000277204">
    <property type="component" value="Unassembled WGS sequence"/>
</dbReference>
<evidence type="ECO:0000256" key="1">
    <source>
        <dbReference type="ARBA" id="ARBA00022737"/>
    </source>
</evidence>
<dbReference type="Pfam" id="PF00168">
    <property type="entry name" value="C2"/>
    <property type="match status" value="1"/>
</dbReference>
<keyword evidence="6" id="KW-1185">Reference proteome</keyword>